<accession>A0A7W4W060</accession>
<feature type="domain" description="MDMPI C-terminal" evidence="1">
    <location>
        <begin position="146"/>
        <end position="251"/>
    </location>
</feature>
<dbReference type="Proteomes" id="UP000589626">
    <property type="component" value="Unassembled WGS sequence"/>
</dbReference>
<sequence>MARLSFDDYLRHIDAEAARLRSVLATCDPEARVPGCPDWTATDLLGHHARVLHFWATIITQRPVGPDELDEPTEPAAYDELLAFHEAQAARLVAALGAADPAEPAWSWSDEQTVGFTFRRQAHEALIHRLDAEQTAGAVTPLDPALAADGVDEALDVMFGGTPPWGSFTPYGRFVRVDVTDTGDVVWVETGRFTGTDPESGEEHDLDDISAVADPGVDPDVVVSGPASALDAWLWRRGDDTEITLSGDEAVQEQFRACVNQAID</sequence>
<dbReference type="GO" id="GO:0005886">
    <property type="term" value="C:plasma membrane"/>
    <property type="evidence" value="ECO:0007669"/>
    <property type="project" value="TreeGrafter"/>
</dbReference>
<dbReference type="InterPro" id="IPR017517">
    <property type="entry name" value="Maleyloyr_isom"/>
</dbReference>
<organism evidence="3 4">
    <name type="scientific">Nocardioides soli</name>
    <dbReference type="NCBI Taxonomy" id="1036020"/>
    <lineage>
        <taxon>Bacteria</taxon>
        <taxon>Bacillati</taxon>
        <taxon>Actinomycetota</taxon>
        <taxon>Actinomycetes</taxon>
        <taxon>Propionibacteriales</taxon>
        <taxon>Nocardioidaceae</taxon>
        <taxon>Nocardioides</taxon>
    </lineage>
</organism>
<dbReference type="PANTHER" id="PTHR40758:SF1">
    <property type="entry name" value="CONSERVED PROTEIN"/>
    <property type="match status" value="1"/>
</dbReference>
<dbReference type="EMBL" id="JACHWR010000003">
    <property type="protein sequence ID" value="MBB3044457.1"/>
    <property type="molecule type" value="Genomic_DNA"/>
</dbReference>
<dbReference type="RefSeq" id="WP_183594326.1">
    <property type="nucleotide sequence ID" value="NZ_JACHWR010000003.1"/>
</dbReference>
<evidence type="ECO:0000259" key="2">
    <source>
        <dbReference type="Pfam" id="PF11716"/>
    </source>
</evidence>
<keyword evidence="4" id="KW-1185">Reference proteome</keyword>
<evidence type="ECO:0000259" key="1">
    <source>
        <dbReference type="Pfam" id="PF07398"/>
    </source>
</evidence>
<comment type="caution">
    <text evidence="3">The sequence shown here is derived from an EMBL/GenBank/DDBJ whole genome shotgun (WGS) entry which is preliminary data.</text>
</comment>
<dbReference type="InterPro" id="IPR010872">
    <property type="entry name" value="MDMPI_C-term_domain"/>
</dbReference>
<dbReference type="AlphaFoldDB" id="A0A7W4W060"/>
<dbReference type="NCBIfam" id="TIGR03083">
    <property type="entry name" value="maleylpyruvate isomerase family mycothiol-dependent enzyme"/>
    <property type="match status" value="1"/>
</dbReference>
<protein>
    <submittedName>
        <fullName evidence="3">Uncharacterized protein (TIGR03083 family)</fullName>
    </submittedName>
</protein>
<dbReference type="InterPro" id="IPR024344">
    <property type="entry name" value="MDMPI_metal-binding"/>
</dbReference>
<dbReference type="GO" id="GO:0046872">
    <property type="term" value="F:metal ion binding"/>
    <property type="evidence" value="ECO:0007669"/>
    <property type="project" value="InterPro"/>
</dbReference>
<evidence type="ECO:0000313" key="3">
    <source>
        <dbReference type="EMBL" id="MBB3044457.1"/>
    </source>
</evidence>
<dbReference type="Pfam" id="PF11716">
    <property type="entry name" value="MDMPI_N"/>
    <property type="match status" value="1"/>
</dbReference>
<evidence type="ECO:0000313" key="4">
    <source>
        <dbReference type="Proteomes" id="UP000589626"/>
    </source>
</evidence>
<dbReference type="InterPro" id="IPR034660">
    <property type="entry name" value="DinB/YfiT-like"/>
</dbReference>
<proteinExistence type="predicted"/>
<gene>
    <name evidence="3" type="ORF">FHU40_004294</name>
</gene>
<reference evidence="3 4" key="1">
    <citation type="submission" date="2020-08" db="EMBL/GenBank/DDBJ databases">
        <title>Sequencing the genomes of 1000 actinobacteria strains.</title>
        <authorList>
            <person name="Klenk H.-P."/>
        </authorList>
    </citation>
    <scope>NUCLEOTIDE SEQUENCE [LARGE SCALE GENOMIC DNA]</scope>
    <source>
        <strain evidence="3 4">DSM 105498</strain>
    </source>
</reference>
<dbReference type="Pfam" id="PF07398">
    <property type="entry name" value="MDMPI_C"/>
    <property type="match status" value="1"/>
</dbReference>
<name>A0A7W4W060_9ACTN</name>
<dbReference type="PANTHER" id="PTHR40758">
    <property type="entry name" value="CONSERVED PROTEIN"/>
    <property type="match status" value="1"/>
</dbReference>
<dbReference type="SUPFAM" id="SSF109854">
    <property type="entry name" value="DinB/YfiT-like putative metalloenzymes"/>
    <property type="match status" value="1"/>
</dbReference>
<feature type="domain" description="Mycothiol-dependent maleylpyruvate isomerase metal-binding" evidence="2">
    <location>
        <begin position="10"/>
        <end position="132"/>
    </location>
</feature>